<evidence type="ECO:0000313" key="6">
    <source>
        <dbReference type="Ensembl" id="ENSPKIP00000028995.1"/>
    </source>
</evidence>
<dbReference type="Proteomes" id="UP000261540">
    <property type="component" value="Unplaced"/>
</dbReference>
<dbReference type="SMART" id="SM00115">
    <property type="entry name" value="CASc"/>
    <property type="match status" value="1"/>
</dbReference>
<dbReference type="GO" id="GO:0005737">
    <property type="term" value="C:cytoplasm"/>
    <property type="evidence" value="ECO:0007669"/>
    <property type="project" value="UniProtKB-ARBA"/>
</dbReference>
<dbReference type="SUPFAM" id="SSF52129">
    <property type="entry name" value="Caspase-like"/>
    <property type="match status" value="1"/>
</dbReference>
<dbReference type="SMART" id="SM00031">
    <property type="entry name" value="DED"/>
    <property type="match status" value="2"/>
</dbReference>
<dbReference type="CDD" id="cd08340">
    <property type="entry name" value="DED_c-FLIP_r2"/>
    <property type="match status" value="1"/>
</dbReference>
<dbReference type="InterPro" id="IPR011600">
    <property type="entry name" value="Pept_C14_caspase"/>
</dbReference>
<dbReference type="PROSITE" id="PS50168">
    <property type="entry name" value="DED"/>
    <property type="match status" value="2"/>
</dbReference>
<sequence>MSILWAAPDLHHGHQGKCLRFTSLVRPESKYGLSYRSSETCTFNLLGPAMTDEQCQTINRVVEELNHEERRKLAYLCGDLEPEGCVEDLRGKLSSLTLDVRVGPLILLELMLKMGRFDILKRILGRNRQEVEGLLENGCVVSDYRLLMADLSENLGKEDLRSLIFLLSEILPKGRQETATSFLDVVVELEKLNKVSSEKLELIEQCLRNIRRADLAKKVQRYQMKGSGTQHVRMSSPRVEPSPGIARCQTVQSSAPKLHAPCLQPIRANAPENVKMSVPETGRQYCQDPLQTYRMQANPRGVCVIIDCVGHDGDMLEQAFERLHFSTIQHKWPNVAESRSILRMVSQRHRELQESDAFVCCILSRGQGNSLLATEETGPGLSLDAVQRSFSTEACPGLAGKPKLFFIQSYTVDAGAPAFQQHRDDDLETDGPSVSAYMESVPSGADVFWSHCSTEHRQLEEGTHSSVYLRTLCAALLNGQKRKRHLLDIHTEVNSVIYEYNRCNVGKAYSLSLRHTLRKALFLP</sequence>
<dbReference type="FunFam" id="1.10.533.10:FF:000016">
    <property type="entry name" value="CASP8 and FADD-like apoptosis regulator"/>
    <property type="match status" value="1"/>
</dbReference>
<evidence type="ECO:0000313" key="7">
    <source>
        <dbReference type="Proteomes" id="UP000261540"/>
    </source>
</evidence>
<dbReference type="SUPFAM" id="SSF47986">
    <property type="entry name" value="DEATH domain"/>
    <property type="match status" value="1"/>
</dbReference>
<dbReference type="InterPro" id="IPR011029">
    <property type="entry name" value="DEATH-like_dom_sf"/>
</dbReference>
<dbReference type="GO" id="GO:0004197">
    <property type="term" value="F:cysteine-type endopeptidase activity"/>
    <property type="evidence" value="ECO:0007669"/>
    <property type="project" value="InterPro"/>
</dbReference>
<dbReference type="Gene3D" id="3.40.50.1460">
    <property type="match status" value="1"/>
</dbReference>
<comment type="similarity">
    <text evidence="1">Belongs to the peptidase C14A family.</text>
</comment>
<dbReference type="GO" id="GO:0006915">
    <property type="term" value="P:apoptotic process"/>
    <property type="evidence" value="ECO:0007669"/>
    <property type="project" value="UniProtKB-KW"/>
</dbReference>
<dbReference type="Pfam" id="PF00656">
    <property type="entry name" value="Peptidase_C14"/>
    <property type="match status" value="1"/>
</dbReference>
<keyword evidence="2" id="KW-0053">Apoptosis</keyword>
<feature type="domain" description="Caspase family p20" evidence="5">
    <location>
        <begin position="312"/>
        <end position="409"/>
    </location>
</feature>
<dbReference type="Gene3D" id="1.10.533.10">
    <property type="entry name" value="Death Domain, Fas"/>
    <property type="match status" value="2"/>
</dbReference>
<protein>
    <submittedName>
        <fullName evidence="6">CASP8 and FADD-like apoptosis regulator a</fullName>
    </submittedName>
</protein>
<dbReference type="Pfam" id="PF01335">
    <property type="entry name" value="DED"/>
    <property type="match status" value="1"/>
</dbReference>
<reference evidence="6" key="2">
    <citation type="submission" date="2025-09" db="UniProtKB">
        <authorList>
            <consortium name="Ensembl"/>
        </authorList>
    </citation>
    <scope>IDENTIFICATION</scope>
</reference>
<evidence type="ECO:0000256" key="2">
    <source>
        <dbReference type="ARBA" id="ARBA00022703"/>
    </source>
</evidence>
<dbReference type="InterPro" id="IPR015917">
    <property type="entry name" value="Pept_C14A"/>
</dbReference>
<keyword evidence="3" id="KW-0677">Repeat</keyword>
<evidence type="ECO:0000256" key="3">
    <source>
        <dbReference type="ARBA" id="ARBA00022737"/>
    </source>
</evidence>
<evidence type="ECO:0000256" key="1">
    <source>
        <dbReference type="ARBA" id="ARBA00010134"/>
    </source>
</evidence>
<evidence type="ECO:0000259" key="4">
    <source>
        <dbReference type="PROSITE" id="PS50168"/>
    </source>
</evidence>
<feature type="domain" description="DED" evidence="4">
    <location>
        <begin position="143"/>
        <end position="221"/>
    </location>
</feature>
<dbReference type="GeneTree" id="ENSGT00530000064199"/>
<dbReference type="InterPro" id="IPR001875">
    <property type="entry name" value="DED_dom"/>
</dbReference>
<dbReference type="InterPro" id="IPR001309">
    <property type="entry name" value="Pept_C14_p20"/>
</dbReference>
<dbReference type="GO" id="GO:0042981">
    <property type="term" value="P:regulation of apoptotic process"/>
    <property type="evidence" value="ECO:0007669"/>
    <property type="project" value="InterPro"/>
</dbReference>
<keyword evidence="7" id="KW-1185">Reference proteome</keyword>
<evidence type="ECO:0000259" key="5">
    <source>
        <dbReference type="PROSITE" id="PS50208"/>
    </source>
</evidence>
<feature type="domain" description="DED" evidence="4">
    <location>
        <begin position="53"/>
        <end position="125"/>
    </location>
</feature>
<name>A0A3B3SFG5_9TELE</name>
<dbReference type="PANTHER" id="PTHR48169">
    <property type="entry name" value="DED DOMAIN-CONTAINING PROTEIN"/>
    <property type="match status" value="1"/>
</dbReference>
<dbReference type="STRING" id="1676925.ENSPKIP00000028995"/>
<dbReference type="InterPro" id="IPR029030">
    <property type="entry name" value="Caspase-like_dom_sf"/>
</dbReference>
<dbReference type="AlphaFoldDB" id="A0A3B3SFG5"/>
<dbReference type="Ensembl" id="ENSPKIT00000009787.1">
    <property type="protein sequence ID" value="ENSPKIP00000028995.1"/>
    <property type="gene ID" value="ENSPKIG00000010416.1"/>
</dbReference>
<reference evidence="6" key="1">
    <citation type="submission" date="2025-08" db="UniProtKB">
        <authorList>
            <consortium name="Ensembl"/>
        </authorList>
    </citation>
    <scope>IDENTIFICATION</scope>
</reference>
<proteinExistence type="inferred from homology"/>
<dbReference type="PROSITE" id="PS50208">
    <property type="entry name" value="CASPASE_P20"/>
    <property type="match status" value="1"/>
</dbReference>
<dbReference type="GO" id="GO:0006508">
    <property type="term" value="P:proteolysis"/>
    <property type="evidence" value="ECO:0007669"/>
    <property type="project" value="InterPro"/>
</dbReference>
<organism evidence="6 7">
    <name type="scientific">Paramormyrops kingsleyae</name>
    <dbReference type="NCBI Taxonomy" id="1676925"/>
    <lineage>
        <taxon>Eukaryota</taxon>
        <taxon>Metazoa</taxon>
        <taxon>Chordata</taxon>
        <taxon>Craniata</taxon>
        <taxon>Vertebrata</taxon>
        <taxon>Euteleostomi</taxon>
        <taxon>Actinopterygii</taxon>
        <taxon>Neopterygii</taxon>
        <taxon>Teleostei</taxon>
        <taxon>Osteoglossocephala</taxon>
        <taxon>Osteoglossomorpha</taxon>
        <taxon>Osteoglossiformes</taxon>
        <taxon>Mormyridae</taxon>
        <taxon>Paramormyrops</taxon>
    </lineage>
</organism>
<dbReference type="PANTHER" id="PTHR48169:SF3">
    <property type="entry name" value="CASP8 AND FADD LIKE APOPTOSIS REGULATOR"/>
    <property type="match status" value="1"/>
</dbReference>
<accession>A0A3B3SFG5</accession>